<evidence type="ECO:0000313" key="2">
    <source>
        <dbReference type="EMBL" id="HIS31445.1"/>
    </source>
</evidence>
<evidence type="ECO:0000313" key="3">
    <source>
        <dbReference type="Proteomes" id="UP000823935"/>
    </source>
</evidence>
<accession>A0A9D1JJT7</accession>
<dbReference type="Proteomes" id="UP000823935">
    <property type="component" value="Unassembled WGS sequence"/>
</dbReference>
<feature type="signal peptide" evidence="1">
    <location>
        <begin position="1"/>
        <end position="24"/>
    </location>
</feature>
<comment type="caution">
    <text evidence="2">The sequence shown here is derived from an EMBL/GenBank/DDBJ whole genome shotgun (WGS) entry which is preliminary data.</text>
</comment>
<proteinExistence type="predicted"/>
<dbReference type="EMBL" id="DVIQ01000041">
    <property type="protein sequence ID" value="HIS31445.1"/>
    <property type="molecule type" value="Genomic_DNA"/>
</dbReference>
<dbReference type="AlphaFoldDB" id="A0A9D1JJT7"/>
<keyword evidence="1" id="KW-0732">Signal</keyword>
<feature type="chain" id="PRO_5039041045" description="Proteinase inhibitor I42 chagasin domain-containing protein" evidence="1">
    <location>
        <begin position="25"/>
        <end position="188"/>
    </location>
</feature>
<evidence type="ECO:0008006" key="4">
    <source>
        <dbReference type="Google" id="ProtNLM"/>
    </source>
</evidence>
<organism evidence="2 3">
    <name type="scientific">Candidatus Limivivens intestinipullorum</name>
    <dbReference type="NCBI Taxonomy" id="2840858"/>
    <lineage>
        <taxon>Bacteria</taxon>
        <taxon>Bacillati</taxon>
        <taxon>Bacillota</taxon>
        <taxon>Clostridia</taxon>
        <taxon>Lachnospirales</taxon>
        <taxon>Lachnospiraceae</taxon>
        <taxon>Lachnospiraceae incertae sedis</taxon>
        <taxon>Candidatus Limivivens</taxon>
    </lineage>
</organism>
<reference evidence="2" key="2">
    <citation type="journal article" date="2021" name="PeerJ">
        <title>Extensive microbial diversity within the chicken gut microbiome revealed by metagenomics and culture.</title>
        <authorList>
            <person name="Gilroy R."/>
            <person name="Ravi A."/>
            <person name="Getino M."/>
            <person name="Pursley I."/>
            <person name="Horton D.L."/>
            <person name="Alikhan N.F."/>
            <person name="Baker D."/>
            <person name="Gharbi K."/>
            <person name="Hall N."/>
            <person name="Watson M."/>
            <person name="Adriaenssens E.M."/>
            <person name="Foster-Nyarko E."/>
            <person name="Jarju S."/>
            <person name="Secka A."/>
            <person name="Antonio M."/>
            <person name="Oren A."/>
            <person name="Chaudhuri R.R."/>
            <person name="La Ragione R."/>
            <person name="Hildebrand F."/>
            <person name="Pallen M.J."/>
        </authorList>
    </citation>
    <scope>NUCLEOTIDE SEQUENCE</scope>
    <source>
        <strain evidence="2">CHK190-19873</strain>
    </source>
</reference>
<protein>
    <recommendedName>
        <fullName evidence="4">Proteinase inhibitor I42 chagasin domain-containing protein</fullName>
    </recommendedName>
</protein>
<gene>
    <name evidence="2" type="ORF">IAB44_07865</name>
</gene>
<reference evidence="2" key="1">
    <citation type="submission" date="2020-10" db="EMBL/GenBank/DDBJ databases">
        <authorList>
            <person name="Gilroy R."/>
        </authorList>
    </citation>
    <scope>NUCLEOTIDE SEQUENCE</scope>
    <source>
        <strain evidence="2">CHK190-19873</strain>
    </source>
</reference>
<name>A0A9D1JJT7_9FIRM</name>
<evidence type="ECO:0000256" key="1">
    <source>
        <dbReference type="SAM" id="SignalP"/>
    </source>
</evidence>
<sequence>MRTRILAAAAALSLALGGSFPAFETEKPAGTDAPQAVREILTEPPKIRLSDSLSSTLNSFSVSSGNYEWYCGDGGEMRGVIACGSAPLDEAVSESAEKLEVPEYNRLDAVPYRLSADVQPDEITLIRWDAADIGKTEAEAEEEKVYDEEPFLLELNGGKVYQVTAEWKEEKQEERGYYGTAEYVFVTE</sequence>